<dbReference type="EMBL" id="PYGE01000006">
    <property type="protein sequence ID" value="PSL04155.1"/>
    <property type="molecule type" value="Genomic_DNA"/>
</dbReference>
<dbReference type="RefSeq" id="WP_106537167.1">
    <property type="nucleotide sequence ID" value="NZ_ML142900.1"/>
</dbReference>
<reference evidence="2 3" key="1">
    <citation type="submission" date="2018-03" db="EMBL/GenBank/DDBJ databases">
        <title>Genomic Encyclopedia of Archaeal and Bacterial Type Strains, Phase II (KMG-II): from individual species to whole genera.</title>
        <authorList>
            <person name="Goeker M."/>
        </authorList>
    </citation>
    <scope>NUCLEOTIDE SEQUENCE [LARGE SCALE GENOMIC DNA]</scope>
    <source>
        <strain evidence="2 3">DSM 45211</strain>
    </source>
</reference>
<keyword evidence="3" id="KW-1185">Reference proteome</keyword>
<dbReference type="AlphaFoldDB" id="A0A2P8E3V5"/>
<accession>A0A2P8E3V5</accession>
<keyword evidence="1" id="KW-0472">Membrane</keyword>
<keyword evidence="1" id="KW-1133">Transmembrane helix</keyword>
<comment type="caution">
    <text evidence="2">The sequence shown here is derived from an EMBL/GenBank/DDBJ whole genome shotgun (WGS) entry which is preliminary data.</text>
</comment>
<feature type="transmembrane region" description="Helical" evidence="1">
    <location>
        <begin position="28"/>
        <end position="51"/>
    </location>
</feature>
<dbReference type="Proteomes" id="UP000243528">
    <property type="component" value="Unassembled WGS sequence"/>
</dbReference>
<proteinExistence type="predicted"/>
<evidence type="ECO:0000256" key="1">
    <source>
        <dbReference type="SAM" id="Phobius"/>
    </source>
</evidence>
<organism evidence="2 3">
    <name type="scientific">Haloactinopolyspora alba</name>
    <dbReference type="NCBI Taxonomy" id="648780"/>
    <lineage>
        <taxon>Bacteria</taxon>
        <taxon>Bacillati</taxon>
        <taxon>Actinomycetota</taxon>
        <taxon>Actinomycetes</taxon>
        <taxon>Jiangellales</taxon>
        <taxon>Jiangellaceae</taxon>
        <taxon>Haloactinopolyspora</taxon>
    </lineage>
</organism>
<evidence type="ECO:0000313" key="3">
    <source>
        <dbReference type="Proteomes" id="UP000243528"/>
    </source>
</evidence>
<gene>
    <name evidence="2" type="ORF">CLV30_106160</name>
</gene>
<keyword evidence="1" id="KW-0812">Transmembrane</keyword>
<evidence type="ECO:0000313" key="2">
    <source>
        <dbReference type="EMBL" id="PSL04155.1"/>
    </source>
</evidence>
<name>A0A2P8E3V5_9ACTN</name>
<sequence>MKSAIGALIAGIPVTSFAVGILSGSGVLTVVMSVLGLITYLLILVSFGAYIRTLQDTYGGPE</sequence>
<protein>
    <submittedName>
        <fullName evidence="2">Uncharacterized protein</fullName>
    </submittedName>
</protein>